<evidence type="ECO:0000256" key="2">
    <source>
        <dbReference type="ARBA" id="ARBA00022729"/>
    </source>
</evidence>
<dbReference type="PANTHER" id="PTHR43649">
    <property type="entry name" value="ARABINOSE-BINDING PROTEIN-RELATED"/>
    <property type="match status" value="1"/>
</dbReference>
<keyword evidence="8" id="KW-1185">Reference proteome</keyword>
<dbReference type="PROSITE" id="PS51257">
    <property type="entry name" value="PROKAR_LIPOPROTEIN"/>
    <property type="match status" value="1"/>
</dbReference>
<dbReference type="PANTHER" id="PTHR43649:SF33">
    <property type="entry name" value="POLYGALACTURONAN_RHAMNOGALACTURONAN-BINDING PROTEIN YTCQ"/>
    <property type="match status" value="1"/>
</dbReference>
<comment type="caution">
    <text evidence="7">The sequence shown here is derived from an EMBL/GenBank/DDBJ whole genome shotgun (WGS) entry which is preliminary data.</text>
</comment>
<keyword evidence="3" id="KW-0472">Membrane</keyword>
<gene>
    <name evidence="7" type="ORF">KZC51_02200</name>
</gene>
<keyword evidence="5" id="KW-0449">Lipoprotein</keyword>
<name>A0ABT0FB43_9MICO</name>
<evidence type="ECO:0000313" key="8">
    <source>
        <dbReference type="Proteomes" id="UP001300096"/>
    </source>
</evidence>
<evidence type="ECO:0000313" key="7">
    <source>
        <dbReference type="EMBL" id="MCK2034937.1"/>
    </source>
</evidence>
<evidence type="ECO:0000256" key="3">
    <source>
        <dbReference type="ARBA" id="ARBA00023136"/>
    </source>
</evidence>
<dbReference type="EMBL" id="JAHWXN010000001">
    <property type="protein sequence ID" value="MCK2034937.1"/>
    <property type="molecule type" value="Genomic_DNA"/>
</dbReference>
<evidence type="ECO:0000256" key="1">
    <source>
        <dbReference type="ARBA" id="ARBA00022475"/>
    </source>
</evidence>
<keyword evidence="4" id="KW-0564">Palmitate</keyword>
<keyword evidence="1" id="KW-1003">Cell membrane</keyword>
<dbReference type="InterPro" id="IPR006059">
    <property type="entry name" value="SBP"/>
</dbReference>
<dbReference type="Proteomes" id="UP001300096">
    <property type="component" value="Unassembled WGS sequence"/>
</dbReference>
<protein>
    <submittedName>
        <fullName evidence="7">Extracellular solute-binding protein</fullName>
    </submittedName>
</protein>
<evidence type="ECO:0000256" key="5">
    <source>
        <dbReference type="ARBA" id="ARBA00023288"/>
    </source>
</evidence>
<dbReference type="Gene3D" id="3.40.190.10">
    <property type="entry name" value="Periplasmic binding protein-like II"/>
    <property type="match status" value="1"/>
</dbReference>
<evidence type="ECO:0000256" key="6">
    <source>
        <dbReference type="SAM" id="SignalP"/>
    </source>
</evidence>
<feature type="chain" id="PRO_5047528916" evidence="6">
    <location>
        <begin position="21"/>
        <end position="456"/>
    </location>
</feature>
<proteinExistence type="predicted"/>
<feature type="signal peptide" evidence="6">
    <location>
        <begin position="1"/>
        <end position="20"/>
    </location>
</feature>
<dbReference type="SUPFAM" id="SSF53850">
    <property type="entry name" value="Periplasmic binding protein-like II"/>
    <property type="match status" value="1"/>
</dbReference>
<organism evidence="7 8">
    <name type="scientific">Microbacterium croceum</name>
    <dbReference type="NCBI Taxonomy" id="2851645"/>
    <lineage>
        <taxon>Bacteria</taxon>
        <taxon>Bacillati</taxon>
        <taxon>Actinomycetota</taxon>
        <taxon>Actinomycetes</taxon>
        <taxon>Micrococcales</taxon>
        <taxon>Microbacteriaceae</taxon>
        <taxon>Microbacterium</taxon>
    </lineage>
</organism>
<dbReference type="InterPro" id="IPR050490">
    <property type="entry name" value="Bact_solute-bd_prot1"/>
</dbReference>
<sequence>MKRSKLIAGIGALGLVTTLAACSGQTESGGDAEALTVWTFKQSQVAALEAAGEAWTEESGRPVEVSVYTPDDAYLTKVQAAAKSKTLPDIISVHSQGEEWKLAQAGIIQDLTDDFDADWQSDFLPGVVEATQLTDEAIKNSGTDPATTLQDLEPGNLYAVPYLAGTPGVVFSNKKLLAAAGVDPETPPSTWEEWIAAIEKTKAHDSESGSVVTGLQVPQTGYFWLYRPLAYAYLGADDFTSRQGETQDPAWTSAKSVETLDLYDQLTPLWAPGVLGLGIDQADQAFASGAAAWDVGGTFTLSSLSTFGLDTEDVSVFAVPPSEKGELDTISYQASPLVSGAISSTTTKKEDALSFLKFLTSDEGATIFAQEANDLPATAIPVESLTSPLLQQLVGLVTPVDGVEPFNPNDFSADPGGDVANATAVELAKLPAKSATTEQVAASLAEIYANAWKVLE</sequence>
<keyword evidence="2 6" id="KW-0732">Signal</keyword>
<dbReference type="Pfam" id="PF01547">
    <property type="entry name" value="SBP_bac_1"/>
    <property type="match status" value="1"/>
</dbReference>
<accession>A0ABT0FB43</accession>
<evidence type="ECO:0000256" key="4">
    <source>
        <dbReference type="ARBA" id="ARBA00023139"/>
    </source>
</evidence>
<reference evidence="7 8" key="1">
    <citation type="submission" date="2021-06" db="EMBL/GenBank/DDBJ databases">
        <title>Genome-based taxonomic framework of Microbacterium strains isolated from marine environment, the description of four new species and reclassification of four preexisting species.</title>
        <authorList>
            <person name="Lee S.D."/>
            <person name="Kim S.-M."/>
            <person name="Byeon Y.-S."/>
            <person name="Yang H.L."/>
            <person name="Kim I.S."/>
        </authorList>
    </citation>
    <scope>NUCLEOTIDE SEQUENCE [LARGE SCALE GENOMIC DNA]</scope>
    <source>
        <strain evidence="7 8">SSW1-49</strain>
    </source>
</reference>
<dbReference type="RefSeq" id="WP_247628389.1">
    <property type="nucleotide sequence ID" value="NZ_JAHWXN010000001.1"/>
</dbReference>